<dbReference type="OrthoDB" id="8586159at2"/>
<evidence type="ECO:0000313" key="2">
    <source>
        <dbReference type="Proteomes" id="UP000219285"/>
    </source>
</evidence>
<reference evidence="1 2" key="2">
    <citation type="submission" date="2020-04" db="EMBL/GenBank/DDBJ databases">
        <title>Complete genome sequence of Alteromonas pelagimontana 5.12T.</title>
        <authorList>
            <person name="Sinha R.K."/>
            <person name="Krishnan K.P."/>
            <person name="Kurian J.P."/>
        </authorList>
    </citation>
    <scope>NUCLEOTIDE SEQUENCE [LARGE SCALE GENOMIC DNA]</scope>
    <source>
        <strain evidence="1 2">5.12</strain>
    </source>
</reference>
<dbReference type="EMBL" id="CP052766">
    <property type="protein sequence ID" value="QJR79664.1"/>
    <property type="molecule type" value="Genomic_DNA"/>
</dbReference>
<accession>A0A6M4M8Z6</accession>
<keyword evidence="2" id="KW-1185">Reference proteome</keyword>
<evidence type="ECO:0000313" key="1">
    <source>
        <dbReference type="EMBL" id="QJR79664.1"/>
    </source>
</evidence>
<protein>
    <submittedName>
        <fullName evidence="1">Patatin-like phospholipase family protein</fullName>
    </submittedName>
</protein>
<dbReference type="KEGG" id="apel:CA267_002045"/>
<dbReference type="SUPFAM" id="SSF52151">
    <property type="entry name" value="FabD/lysophospholipase-like"/>
    <property type="match status" value="1"/>
</dbReference>
<name>A0A6M4M8Z6_9ALTE</name>
<dbReference type="AlphaFoldDB" id="A0A6M4M8Z6"/>
<dbReference type="RefSeq" id="WP_075609015.1">
    <property type="nucleotide sequence ID" value="NZ_CP052766.1"/>
</dbReference>
<dbReference type="Proteomes" id="UP000219285">
    <property type="component" value="Chromosome"/>
</dbReference>
<proteinExistence type="predicted"/>
<gene>
    <name evidence="1" type="ORF">CA267_002045</name>
</gene>
<dbReference type="InterPro" id="IPR016035">
    <property type="entry name" value="Acyl_Trfase/lysoPLipase"/>
</dbReference>
<organism evidence="1 2">
    <name type="scientific">Alteromonas pelagimontana</name>
    <dbReference type="NCBI Taxonomy" id="1858656"/>
    <lineage>
        <taxon>Bacteria</taxon>
        <taxon>Pseudomonadati</taxon>
        <taxon>Pseudomonadota</taxon>
        <taxon>Gammaproteobacteria</taxon>
        <taxon>Alteromonadales</taxon>
        <taxon>Alteromonadaceae</taxon>
        <taxon>Alteromonas/Salinimonas group</taxon>
        <taxon>Alteromonas</taxon>
    </lineage>
</organism>
<reference evidence="2" key="1">
    <citation type="submission" date="2014-12" db="EMBL/GenBank/DDBJ databases">
        <title>Complete genome sequence of a multi-drug resistant Klebsiella pneumoniae.</title>
        <authorList>
            <person name="Hua X."/>
            <person name="Chen Q."/>
            <person name="Li X."/>
            <person name="Feng Y."/>
            <person name="Ruan Z."/>
            <person name="Yu Y."/>
        </authorList>
    </citation>
    <scope>NUCLEOTIDE SEQUENCE [LARGE SCALE GENOMIC DNA]</scope>
    <source>
        <strain evidence="2">5.12</strain>
    </source>
</reference>
<sequence length="358" mass="39904">MAAPLDIYAGPGALATLRQHGFYPLLFNYFLGASGGPKWFVLAGLDRVLFPEYFQRRGGQIQIIGSSAGAFRAACMVQQDPLRAINRLADVYAHTVYSRKPTSKEITDSAKHLVNHLLGEDGIMDLLTNERFKAHIFAARCHGIMESAGRMSQLSGLAMSGAANALHRKHLQRYYSRSVFSAPDSRLSIDDPYHLKTELLELGYNNVKDALLASGAIPVVIDGVEKIVAAPPGVYRDGGIIDYHFDLKFGPEPGLVLYPHFYPHAVPGWFDKGLKKRLPHASSYDNVVMLVPSAEFVASLPYSKIPDRKDFDKLNEKARIRYWEQVLQESDRLGEYFMKITADGTVMDKIKPLPFTCQ</sequence>